<gene>
    <name evidence="1" type="ORF">L6452_04900</name>
</gene>
<sequence>MVLLYRDGRKTEARRWQQPDDESKETLPTEKQKQEDYIDQTTEGKRPQPSEVKTASQQRSDNGSKEVVT</sequence>
<accession>A0ACB9EEI5</accession>
<keyword evidence="2" id="KW-1185">Reference proteome</keyword>
<organism evidence="1 2">
    <name type="scientific">Arctium lappa</name>
    <name type="common">Greater burdock</name>
    <name type="synonym">Lappa major</name>
    <dbReference type="NCBI Taxonomy" id="4217"/>
    <lineage>
        <taxon>Eukaryota</taxon>
        <taxon>Viridiplantae</taxon>
        <taxon>Streptophyta</taxon>
        <taxon>Embryophyta</taxon>
        <taxon>Tracheophyta</taxon>
        <taxon>Spermatophyta</taxon>
        <taxon>Magnoliopsida</taxon>
        <taxon>eudicotyledons</taxon>
        <taxon>Gunneridae</taxon>
        <taxon>Pentapetalae</taxon>
        <taxon>asterids</taxon>
        <taxon>campanulids</taxon>
        <taxon>Asterales</taxon>
        <taxon>Asteraceae</taxon>
        <taxon>Carduoideae</taxon>
        <taxon>Cardueae</taxon>
        <taxon>Arctiinae</taxon>
        <taxon>Arctium</taxon>
    </lineage>
</organism>
<evidence type="ECO:0000313" key="1">
    <source>
        <dbReference type="EMBL" id="KAI3757364.1"/>
    </source>
</evidence>
<protein>
    <submittedName>
        <fullName evidence="1">Uncharacterized protein</fullName>
    </submittedName>
</protein>
<reference evidence="1 2" key="2">
    <citation type="journal article" date="2022" name="Mol. Ecol. Resour.">
        <title>The genomes of chicory, endive, great burdock and yacon provide insights into Asteraceae paleo-polyploidization history and plant inulin production.</title>
        <authorList>
            <person name="Fan W."/>
            <person name="Wang S."/>
            <person name="Wang H."/>
            <person name="Wang A."/>
            <person name="Jiang F."/>
            <person name="Liu H."/>
            <person name="Zhao H."/>
            <person name="Xu D."/>
            <person name="Zhang Y."/>
        </authorList>
    </citation>
    <scope>NUCLEOTIDE SEQUENCE [LARGE SCALE GENOMIC DNA]</scope>
    <source>
        <strain evidence="2">cv. Niubang</strain>
    </source>
</reference>
<proteinExistence type="predicted"/>
<dbReference type="EMBL" id="CM042048">
    <property type="protein sequence ID" value="KAI3757364.1"/>
    <property type="molecule type" value="Genomic_DNA"/>
</dbReference>
<comment type="caution">
    <text evidence="1">The sequence shown here is derived from an EMBL/GenBank/DDBJ whole genome shotgun (WGS) entry which is preliminary data.</text>
</comment>
<evidence type="ECO:0000313" key="2">
    <source>
        <dbReference type="Proteomes" id="UP001055879"/>
    </source>
</evidence>
<reference evidence="2" key="1">
    <citation type="journal article" date="2022" name="Mol. Ecol. Resour.">
        <title>The genomes of chicory, endive, great burdock and yacon provide insights into Asteraceae palaeo-polyploidization history and plant inulin production.</title>
        <authorList>
            <person name="Fan W."/>
            <person name="Wang S."/>
            <person name="Wang H."/>
            <person name="Wang A."/>
            <person name="Jiang F."/>
            <person name="Liu H."/>
            <person name="Zhao H."/>
            <person name="Xu D."/>
            <person name="Zhang Y."/>
        </authorList>
    </citation>
    <scope>NUCLEOTIDE SEQUENCE [LARGE SCALE GENOMIC DNA]</scope>
    <source>
        <strain evidence="2">cv. Niubang</strain>
    </source>
</reference>
<dbReference type="Proteomes" id="UP001055879">
    <property type="component" value="Linkage Group LG02"/>
</dbReference>
<name>A0ACB9EEI5_ARCLA</name>